<keyword evidence="1" id="KW-0812">Transmembrane</keyword>
<dbReference type="PANTHER" id="PTHR35043:SF7">
    <property type="entry name" value="TRANSCRIPTION FACTOR DOMAIN-CONTAINING PROTEIN"/>
    <property type="match status" value="1"/>
</dbReference>
<dbReference type="InParanoid" id="G4U0D7"/>
<sequence length="194" mass="21990">MAVLRRIKVTYVAKKIGVTRQHGFFIIMGGFHLFERSQELASNTIEIGDKDEDEARRLVNESAEGDSLLVTTTNDKADVLEDFGHPIHPLDGFDVLRLIKARKIRLPTSAELQDKCNSDGLAKLLVIAQTPWFIVQCIAQKASKHPLTELEVISLGYTLLTVAMYIAWWDKPYRVTFPVRVYEPLPDVRPSKRS</sequence>
<gene>
    <name evidence="2" type="ORF">PIIN_11015</name>
</gene>
<protein>
    <submittedName>
        <fullName evidence="2">Uncharacterized protein</fullName>
    </submittedName>
</protein>
<dbReference type="EMBL" id="CAFZ01001203">
    <property type="protein sequence ID" value="CCA77030.1"/>
    <property type="molecule type" value="Genomic_DNA"/>
</dbReference>
<keyword evidence="1" id="KW-0472">Membrane</keyword>
<dbReference type="HOGENOM" id="CLU_1428501_0_0_1"/>
<dbReference type="Proteomes" id="UP000007148">
    <property type="component" value="Unassembled WGS sequence"/>
</dbReference>
<feature type="transmembrane region" description="Helical" evidence="1">
    <location>
        <begin position="150"/>
        <end position="168"/>
    </location>
</feature>
<dbReference type="AlphaFoldDB" id="G4U0D7"/>
<organism evidence="2 3">
    <name type="scientific">Serendipita indica (strain DSM 11827)</name>
    <name type="common">Root endophyte fungus</name>
    <name type="synonym">Piriformospora indica</name>
    <dbReference type="NCBI Taxonomy" id="1109443"/>
    <lineage>
        <taxon>Eukaryota</taxon>
        <taxon>Fungi</taxon>
        <taxon>Dikarya</taxon>
        <taxon>Basidiomycota</taxon>
        <taxon>Agaricomycotina</taxon>
        <taxon>Agaricomycetes</taxon>
        <taxon>Sebacinales</taxon>
        <taxon>Serendipitaceae</taxon>
        <taxon>Serendipita</taxon>
    </lineage>
</organism>
<dbReference type="STRING" id="1109443.G4U0D7"/>
<keyword evidence="1" id="KW-1133">Transmembrane helix</keyword>
<dbReference type="PANTHER" id="PTHR35043">
    <property type="entry name" value="TRANSCRIPTION FACTOR DOMAIN-CONTAINING PROTEIN"/>
    <property type="match status" value="1"/>
</dbReference>
<reference evidence="2 3" key="1">
    <citation type="journal article" date="2011" name="PLoS Pathog.">
        <title>Endophytic Life Strategies Decoded by Genome and Transcriptome Analyses of the Mutualistic Root Symbiont Piriformospora indica.</title>
        <authorList>
            <person name="Zuccaro A."/>
            <person name="Lahrmann U."/>
            <person name="Guldener U."/>
            <person name="Langen G."/>
            <person name="Pfiffi S."/>
            <person name="Biedenkopf D."/>
            <person name="Wong P."/>
            <person name="Samans B."/>
            <person name="Grimm C."/>
            <person name="Basiewicz M."/>
            <person name="Murat C."/>
            <person name="Martin F."/>
            <person name="Kogel K.H."/>
        </authorList>
    </citation>
    <scope>NUCLEOTIDE SEQUENCE [LARGE SCALE GENOMIC DNA]</scope>
    <source>
        <strain evidence="2 3">DSM 11827</strain>
    </source>
</reference>
<dbReference type="OrthoDB" id="3029001at2759"/>
<evidence type="ECO:0000313" key="2">
    <source>
        <dbReference type="EMBL" id="CCA77030.1"/>
    </source>
</evidence>
<evidence type="ECO:0000313" key="3">
    <source>
        <dbReference type="Proteomes" id="UP000007148"/>
    </source>
</evidence>
<comment type="caution">
    <text evidence="2">The sequence shown here is derived from an EMBL/GenBank/DDBJ whole genome shotgun (WGS) entry which is preliminary data.</text>
</comment>
<proteinExistence type="predicted"/>
<keyword evidence="3" id="KW-1185">Reference proteome</keyword>
<accession>G4U0D7</accession>
<evidence type="ECO:0000256" key="1">
    <source>
        <dbReference type="SAM" id="Phobius"/>
    </source>
</evidence>
<name>G4U0D7_SERID</name>